<dbReference type="PROSITE" id="PS01124">
    <property type="entry name" value="HTH_ARAC_FAMILY_2"/>
    <property type="match status" value="1"/>
</dbReference>
<dbReference type="RefSeq" id="WP_161411007.1">
    <property type="nucleotide sequence ID" value="NZ_WTUZ01000039.1"/>
</dbReference>
<evidence type="ECO:0000256" key="6">
    <source>
        <dbReference type="ARBA" id="ARBA00023125"/>
    </source>
</evidence>
<gene>
    <name evidence="11" type="ORF">GQF01_31375</name>
</gene>
<feature type="domain" description="HTH araC/xylS-type" evidence="9">
    <location>
        <begin position="422"/>
        <end position="520"/>
    </location>
</feature>
<name>A0A6L8VAG4_9BACL</name>
<dbReference type="GO" id="GO:0043565">
    <property type="term" value="F:sequence-specific DNA binding"/>
    <property type="evidence" value="ECO:0007669"/>
    <property type="project" value="InterPro"/>
</dbReference>
<dbReference type="PANTHER" id="PTHR42713">
    <property type="entry name" value="HISTIDINE KINASE-RELATED"/>
    <property type="match status" value="1"/>
</dbReference>
<evidence type="ECO:0000256" key="8">
    <source>
        <dbReference type="PROSITE-ProRule" id="PRU00169"/>
    </source>
</evidence>
<dbReference type="PANTHER" id="PTHR42713:SF3">
    <property type="entry name" value="TRANSCRIPTIONAL REGULATORY PROTEIN HPTR"/>
    <property type="match status" value="1"/>
</dbReference>
<accession>A0A6L8VAG4</accession>
<dbReference type="InterPro" id="IPR051552">
    <property type="entry name" value="HptR"/>
</dbReference>
<dbReference type="GO" id="GO:0005737">
    <property type="term" value="C:cytoplasm"/>
    <property type="evidence" value="ECO:0007669"/>
    <property type="project" value="UniProtKB-SubCell"/>
</dbReference>
<feature type="modified residue" description="4-aspartylphosphate" evidence="8">
    <location>
        <position position="56"/>
    </location>
</feature>
<dbReference type="GO" id="GO:0000160">
    <property type="term" value="P:phosphorelay signal transduction system"/>
    <property type="evidence" value="ECO:0007669"/>
    <property type="project" value="UniProtKB-KW"/>
</dbReference>
<dbReference type="InterPro" id="IPR009057">
    <property type="entry name" value="Homeodomain-like_sf"/>
</dbReference>
<evidence type="ECO:0000256" key="1">
    <source>
        <dbReference type="ARBA" id="ARBA00004496"/>
    </source>
</evidence>
<dbReference type="InterPro" id="IPR011006">
    <property type="entry name" value="CheY-like_superfamily"/>
</dbReference>
<dbReference type="EMBL" id="WTUZ01000039">
    <property type="protein sequence ID" value="MZQ86616.1"/>
    <property type="molecule type" value="Genomic_DNA"/>
</dbReference>
<organism evidence="11 12">
    <name type="scientific">Paenibacillus silvestris</name>
    <dbReference type="NCBI Taxonomy" id="2606219"/>
    <lineage>
        <taxon>Bacteria</taxon>
        <taxon>Bacillati</taxon>
        <taxon>Bacillota</taxon>
        <taxon>Bacilli</taxon>
        <taxon>Bacillales</taxon>
        <taxon>Paenibacillaceae</taxon>
        <taxon>Paenibacillus</taxon>
    </lineage>
</organism>
<evidence type="ECO:0000256" key="2">
    <source>
        <dbReference type="ARBA" id="ARBA00022490"/>
    </source>
</evidence>
<dbReference type="InterPro" id="IPR018062">
    <property type="entry name" value="HTH_AraC-typ_CS"/>
</dbReference>
<dbReference type="SUPFAM" id="SSF46689">
    <property type="entry name" value="Homeodomain-like"/>
    <property type="match status" value="2"/>
</dbReference>
<keyword evidence="7" id="KW-0804">Transcription</keyword>
<dbReference type="InterPro" id="IPR001789">
    <property type="entry name" value="Sig_transdc_resp-reg_receiver"/>
</dbReference>
<evidence type="ECO:0000256" key="4">
    <source>
        <dbReference type="ARBA" id="ARBA00023012"/>
    </source>
</evidence>
<dbReference type="GO" id="GO:0003700">
    <property type="term" value="F:DNA-binding transcription factor activity"/>
    <property type="evidence" value="ECO:0007669"/>
    <property type="project" value="InterPro"/>
</dbReference>
<dbReference type="Pfam" id="PF12833">
    <property type="entry name" value="HTH_18"/>
    <property type="match status" value="1"/>
</dbReference>
<dbReference type="PROSITE" id="PS50110">
    <property type="entry name" value="RESPONSE_REGULATORY"/>
    <property type="match status" value="1"/>
</dbReference>
<evidence type="ECO:0000256" key="7">
    <source>
        <dbReference type="ARBA" id="ARBA00023163"/>
    </source>
</evidence>
<dbReference type="SMART" id="SM00448">
    <property type="entry name" value="REC"/>
    <property type="match status" value="1"/>
</dbReference>
<evidence type="ECO:0000259" key="10">
    <source>
        <dbReference type="PROSITE" id="PS50110"/>
    </source>
</evidence>
<evidence type="ECO:0000313" key="11">
    <source>
        <dbReference type="EMBL" id="MZQ86616.1"/>
    </source>
</evidence>
<dbReference type="Proteomes" id="UP000481087">
    <property type="component" value="Unassembled WGS sequence"/>
</dbReference>
<dbReference type="Pfam" id="PF00072">
    <property type="entry name" value="Response_reg"/>
    <property type="match status" value="1"/>
</dbReference>
<dbReference type="AlphaFoldDB" id="A0A6L8VAG4"/>
<dbReference type="CDD" id="cd17536">
    <property type="entry name" value="REC_YesN-like"/>
    <property type="match status" value="1"/>
</dbReference>
<dbReference type="SUPFAM" id="SSF52172">
    <property type="entry name" value="CheY-like"/>
    <property type="match status" value="1"/>
</dbReference>
<evidence type="ECO:0000259" key="9">
    <source>
        <dbReference type="PROSITE" id="PS01124"/>
    </source>
</evidence>
<evidence type="ECO:0000256" key="5">
    <source>
        <dbReference type="ARBA" id="ARBA00023015"/>
    </source>
</evidence>
<keyword evidence="3 8" id="KW-0597">Phosphoprotein</keyword>
<dbReference type="PRINTS" id="PR00032">
    <property type="entry name" value="HTHARAC"/>
</dbReference>
<dbReference type="PROSITE" id="PS00041">
    <property type="entry name" value="HTH_ARAC_FAMILY_1"/>
    <property type="match status" value="1"/>
</dbReference>
<protein>
    <submittedName>
        <fullName evidence="11">Response regulator</fullName>
    </submittedName>
</protein>
<keyword evidence="5" id="KW-0805">Transcription regulation</keyword>
<evidence type="ECO:0000256" key="3">
    <source>
        <dbReference type="ARBA" id="ARBA00022553"/>
    </source>
</evidence>
<dbReference type="InterPro" id="IPR018060">
    <property type="entry name" value="HTH_AraC"/>
</dbReference>
<keyword evidence="12" id="KW-1185">Reference proteome</keyword>
<dbReference type="Gene3D" id="1.10.10.60">
    <property type="entry name" value="Homeodomain-like"/>
    <property type="match status" value="2"/>
</dbReference>
<comment type="caution">
    <text evidence="11">The sequence shown here is derived from an EMBL/GenBank/DDBJ whole genome shotgun (WGS) entry which is preliminary data.</text>
</comment>
<dbReference type="Gene3D" id="3.40.50.2300">
    <property type="match status" value="1"/>
</dbReference>
<dbReference type="SMART" id="SM00342">
    <property type="entry name" value="HTH_ARAC"/>
    <property type="match status" value="1"/>
</dbReference>
<evidence type="ECO:0000313" key="12">
    <source>
        <dbReference type="Proteomes" id="UP000481087"/>
    </source>
</evidence>
<reference evidence="11 12" key="1">
    <citation type="submission" date="2019-12" db="EMBL/GenBank/DDBJ databases">
        <title>Paenibacillus sp. nov. sp. isolated from soil.</title>
        <authorList>
            <person name="Kim J."/>
            <person name="Jeong S.E."/>
            <person name="Jung H.S."/>
            <person name="Jeon C.O."/>
        </authorList>
    </citation>
    <scope>NUCLEOTIDE SEQUENCE [LARGE SCALE GENOMIC DNA]</scope>
    <source>
        <strain evidence="11 12">5J-6</strain>
    </source>
</reference>
<proteinExistence type="predicted"/>
<dbReference type="InterPro" id="IPR020449">
    <property type="entry name" value="Tscrpt_reg_AraC-type_HTH"/>
</dbReference>
<comment type="subcellular location">
    <subcellularLocation>
        <location evidence="1">Cytoplasm</location>
    </subcellularLocation>
</comment>
<feature type="domain" description="Response regulatory" evidence="10">
    <location>
        <begin position="4"/>
        <end position="121"/>
    </location>
</feature>
<keyword evidence="2" id="KW-0963">Cytoplasm</keyword>
<sequence>MTIKMLIVDDEPIICQGLRHTISWESIGVEVVGEAYDGIEALAFLEHCPVDVVLTDVNMEGMDGLELAKELKKRFPQSRVIIVSGYDHFEYARQALRLGIEDYLLKPVNIDELMSMVQRIGEEITQERKLMGEQEVERTRKWLMGQLHQRVVDHNDDYMPLMMTTGSCNCWMIATQLSDYAEWTHRSTEEKRREKRGFWETSVDSALRASGLETVSFFQHQNLLLSLVVGPSSMNAKDLHNILSGVLRLSEDLDLHASISRPFQGSEQIHASCMEAISLLHYAVLSSLAPIVFHDEELIFKRSHRLPELIVLEKNLIHALFQENDEELRQQIDEIMQEFRESGSLIKELWQAFQELVIILQRRLRAAGIDLTGYLNIFHSQEIDLLVHNSYRAMESLLRAELASMFSLIHNSLTGKNHWLADRVKSYIEARYNKDIKASEVAAWLKITPNYFSILFKQKFGKGFAEYLNEVRIEQAKAKLSGTDDRVFEIAESVGYKEYKYFCSIFKTYTGVTPTQYRKLVHTT</sequence>
<keyword evidence="6" id="KW-0238">DNA-binding</keyword>
<keyword evidence="4" id="KW-0902">Two-component regulatory system</keyword>